<dbReference type="GO" id="GO:0005829">
    <property type="term" value="C:cytosol"/>
    <property type="evidence" value="ECO:0007669"/>
    <property type="project" value="TreeGrafter"/>
</dbReference>
<dbReference type="SUPFAM" id="SSF53474">
    <property type="entry name" value="alpha/beta-Hydrolases"/>
    <property type="match status" value="1"/>
</dbReference>
<dbReference type="eggNOG" id="COG0657">
    <property type="taxonomic scope" value="Bacteria"/>
</dbReference>
<protein>
    <recommendedName>
        <fullName evidence="2">Alpha/beta hydrolase fold-3 domain-containing protein</fullName>
    </recommendedName>
</protein>
<reference evidence="3 4" key="1">
    <citation type="journal article" date="2011" name="Microb. Cell Fact.">
        <title>Genomic analysis reveals Lactobacillus sanfranciscensis as stable element in traditional sourdoughs.</title>
        <authorList>
            <person name="Vogel R.F."/>
            <person name="Pavlovic M."/>
            <person name="Ehrmann M.A."/>
            <person name="Wiezer A."/>
            <person name="Liesegang H."/>
            <person name="Offschanka S."/>
            <person name="Voget S."/>
            <person name="Angelov A."/>
            <person name="Bocker G."/>
            <person name="Liebl W."/>
        </authorList>
    </citation>
    <scope>NUCLEOTIDE SEQUENCE [LARGE SCALE GENOMIC DNA]</scope>
    <source>
        <strain evidence="3 4">TMW 1.1304</strain>
    </source>
</reference>
<dbReference type="InterPro" id="IPR029058">
    <property type="entry name" value="AB_hydrolase_fold"/>
</dbReference>
<dbReference type="GO" id="GO:0019433">
    <property type="term" value="P:triglyceride catabolic process"/>
    <property type="evidence" value="ECO:0007669"/>
    <property type="project" value="TreeGrafter"/>
</dbReference>
<name>G2KWR1_FRUST</name>
<dbReference type="PANTHER" id="PTHR23025">
    <property type="entry name" value="TRIACYLGLYCEROL LIPASE"/>
    <property type="match status" value="1"/>
</dbReference>
<dbReference type="AlphaFoldDB" id="G2KWR1"/>
<feature type="region of interest" description="Disordered" evidence="1">
    <location>
        <begin position="1"/>
        <end position="32"/>
    </location>
</feature>
<dbReference type="InterPro" id="IPR013094">
    <property type="entry name" value="AB_hydrolase_3"/>
</dbReference>
<organism evidence="3 4">
    <name type="scientific">Fructilactobacillus sanfranciscensis (strain TMW 1.1304)</name>
    <name type="common">Lactobacillus sanfranciscensis</name>
    <dbReference type="NCBI Taxonomy" id="714313"/>
    <lineage>
        <taxon>Bacteria</taxon>
        <taxon>Bacillati</taxon>
        <taxon>Bacillota</taxon>
        <taxon>Bacilli</taxon>
        <taxon>Lactobacillales</taxon>
        <taxon>Lactobacillaceae</taxon>
        <taxon>Fructilactobacillus</taxon>
    </lineage>
</organism>
<keyword evidence="4" id="KW-1185">Reference proteome</keyword>
<evidence type="ECO:0000256" key="1">
    <source>
        <dbReference type="SAM" id="MobiDB-lite"/>
    </source>
</evidence>
<dbReference type="KEGG" id="lsn:LSA_12080"/>
<evidence type="ECO:0000259" key="2">
    <source>
        <dbReference type="Pfam" id="PF07859"/>
    </source>
</evidence>
<dbReference type="Gene3D" id="3.40.50.1820">
    <property type="entry name" value="alpha/beta hydrolase"/>
    <property type="match status" value="1"/>
</dbReference>
<accession>G2KWR1</accession>
<dbReference type="GO" id="GO:0004806">
    <property type="term" value="F:triacylglycerol lipase activity"/>
    <property type="evidence" value="ECO:0007669"/>
    <property type="project" value="TreeGrafter"/>
</dbReference>
<dbReference type="Proteomes" id="UP000001285">
    <property type="component" value="Chromosome"/>
</dbReference>
<evidence type="ECO:0000313" key="4">
    <source>
        <dbReference type="Proteomes" id="UP000001285"/>
    </source>
</evidence>
<dbReference type="GO" id="GO:0004771">
    <property type="term" value="F:sterol ester esterase activity"/>
    <property type="evidence" value="ECO:0007669"/>
    <property type="project" value="TreeGrafter"/>
</dbReference>
<dbReference type="STRING" id="714313.LSA_12080"/>
<dbReference type="Pfam" id="PF07859">
    <property type="entry name" value="Abhydrolase_3"/>
    <property type="match status" value="1"/>
</dbReference>
<gene>
    <name evidence="3" type="ordered locus">LSA_12080</name>
</gene>
<feature type="domain" description="Alpha/beta hydrolase fold-3" evidence="2">
    <location>
        <begin position="79"/>
        <end position="295"/>
    </location>
</feature>
<dbReference type="PANTHER" id="PTHR23025:SF3">
    <property type="entry name" value="HORMONE-SENSITIVE LIPASE"/>
    <property type="match status" value="1"/>
</dbReference>
<dbReference type="EMBL" id="CP002461">
    <property type="protein sequence ID" value="AEN99586.1"/>
    <property type="molecule type" value="Genomic_DNA"/>
</dbReference>
<dbReference type="HOGENOM" id="CLU_012494_6_0_9"/>
<proteinExistence type="predicted"/>
<evidence type="ECO:0000313" key="3">
    <source>
        <dbReference type="EMBL" id="AEN99586.1"/>
    </source>
</evidence>
<sequence>MNFDKSRHGHHVARSLATERANNDTSSAEAQKALAERETNGCYDLDLSYNVEKNEIDIKDAVLYQYSFKNDALKKPAFIYFHGGNFYGNTPDNTENFGKKLAELMQGEVFNVDYPRTPEADVDSLTSAAWHAVEYVVKHAEELHVEPSRIFVTGDSAGGNIAAVMSNFDIQKGTGYIKGQVLIYPMLDIETVPNKQKLPSMDEFATKLIEDMDDENIESLTTLKAIYPAKHQMSDAIISPINTSEAELTKVPRTMVVAAEYDCLTPQGYTYATNVAKTHDDVDYIWYAGMMHGFVTRMGIIPQAEDLAREMALWAKR</sequence>